<evidence type="ECO:0000313" key="3">
    <source>
        <dbReference type="Proteomes" id="UP000289152"/>
    </source>
</evidence>
<feature type="compositionally biased region" description="Acidic residues" evidence="1">
    <location>
        <begin position="1043"/>
        <end position="1059"/>
    </location>
</feature>
<feature type="compositionally biased region" description="Pro residues" evidence="1">
    <location>
        <begin position="1203"/>
        <end position="1213"/>
    </location>
</feature>
<sequence length="1592" mass="170656">MTKHKSLQDTPMVSLDDAIRQETPAKKLASESPVAHPASVSVQYQLAGGVRSCTKPLTRGEDLDSLVVKIARALQIPLYGTSIRLAHVRKDGTEGDIYDEYDFQAFRERALASSQPLIVKVYSASSSVRPMEPFTPDPVRSVASSAAKGSSLSDSIFKVPTMKKKPEHKAMLANDDHTPRATPKSALSTPSIQEIKTSDAVALRTPGSGSGTVSRKRRRKRKSQAVHEPTSLDIPHVRHVSPARTNATPLPPGARERTVAVSPALPREQSLIPSSPDLRGVTDEPSDDLEQPSTSDPISPVQVDDTSPIAATPDRVSSSATPDIERPVHEPASEALPEPTLEPALKSAPVMPILAPVAMPPPETVEHPSSRASTPLLSSDLSSDISDAETPSTIARDGSSAPSGRSHVDEKVEESSKPVTTSEEISAAVTETPAGVRLSESHPHPLSLSLFSPYSIFFRDQQLLSIRHPRMSSSSIDPPVKRLLKRNEEQMLSSDEDENKEVPRKKRRNRTKRKASAEPSGSDPVIEEPGPSEFPSEKVVGTDVRVSDPPQTLPSKAKQKAGQKLSTTSPKEALAGGKSTEDAPADLASKKRSRKPKAALTVDADKANTLQAPTTNTPLTSAVSPIERFPSPPTAELNNVSASSTKSGQSKLGKPALPANVGPRSVKAAHARMAYRAACVICGEIPIHLQKDCPIVKQGVDALRGILIQRKTEPEVEGSVKSASIDAIEMWIRRLTKIKSKVTGTVTPTAMASVLDSSVAEVLQKRQERSGSGSMAAVSAQLGPEEQVEIVDANSNRPETTSPSPPANEPKRSPSPKPAIISPILHKAQALARKAGSMSGWSVSDAVIETGASEFDSETSDLGGVSDADEDPVKQVSGPEGDTGPLNEGESEDEDADEDEDQSNSGSEDDGEDSGDETSSSQQDNVKDADTSSGTSISVPSGDVLRHFLTKPQSPRAQRRVSQLAANMRSSVNILDEDGELDEDEDESDDVDSQKKPPQSGEQKRGDEDSSIEEFDEAEDGASVVDSDIEPVTQPPQIAITAVDDEVDPYEASSDGDSEPPERKNTTEVVETVAEDGGFDDDENDNENSDVPEVDDGVEDGEFDEDGSEEDVLQDEPSIRSIKSFAELNQPSPSVENFGGHIALMNAIDEEAKADTVLPPASAGGHDVIIENQNEPSAELRPTQLAPTGLPSPPSSDHDQDPPRVPPPKPPSRPQRSRTSKEVMKSSQSTLAAPAEISTQRRQTRSTSKEVSTQRVTRSMSREPSLPVSPRTLRTPKRVITDTVVVDKTTGGMTSDVSDTVGRRRTNRKSTQPEPKSSFNPPESPITLVPPSSLPHPMNVPNTLSDPVDIPTSSSLPSDTPKARPMKGRAKKNDGLFMTQSQPAATQMFSGSLPNTQVQKSQSQSPDVSSGRSVLNRRSKTSIRHTSPIVEEDEEDSLPSQSVKTPIATLSQSKPPTSSSDPLSNKKINVKLDGKVNGIKSHFDGDDTSSESENEIPILPPRRTNRAAASQPIISIPSLSSLSKEHLRIHSTRNTNQSVSQPIPKKAEMEESSSEEDSSSDEESIVKENLKGRFANGSMKKRKVNQRLVKGW</sequence>
<feature type="compositionally biased region" description="Acidic residues" evidence="1">
    <location>
        <begin position="1009"/>
        <end position="1020"/>
    </location>
</feature>
<feature type="compositionally biased region" description="Basic and acidic residues" evidence="1">
    <location>
        <begin position="168"/>
        <end position="179"/>
    </location>
</feature>
<feature type="compositionally biased region" description="Basic and acidic residues" evidence="1">
    <location>
        <begin position="406"/>
        <end position="416"/>
    </location>
</feature>
<feature type="compositionally biased region" description="Polar residues" evidence="1">
    <location>
        <begin position="1340"/>
        <end position="1358"/>
    </location>
</feature>
<feature type="region of interest" description="Disordered" evidence="1">
    <location>
        <begin position="854"/>
        <end position="1118"/>
    </location>
</feature>
<dbReference type="VEuPathDB" id="FungiDB:TREMEDRAFT_58578"/>
<feature type="compositionally biased region" description="Polar residues" evidence="1">
    <location>
        <begin position="1378"/>
        <end position="1413"/>
    </location>
</feature>
<feature type="region of interest" description="Disordered" evidence="1">
    <location>
        <begin position="1525"/>
        <end position="1592"/>
    </location>
</feature>
<feature type="compositionally biased region" description="Polar residues" evidence="1">
    <location>
        <begin position="636"/>
        <end position="650"/>
    </location>
</feature>
<keyword evidence="3" id="KW-1185">Reference proteome</keyword>
<reference evidence="2 3" key="1">
    <citation type="submission" date="2016-06" db="EMBL/GenBank/DDBJ databases">
        <title>Evolution of pathogenesis and genome organization in the Tremellales.</title>
        <authorList>
            <person name="Cuomo C."/>
            <person name="Litvintseva A."/>
            <person name="Heitman J."/>
            <person name="Chen Y."/>
            <person name="Sun S."/>
            <person name="Springer D."/>
            <person name="Dromer F."/>
            <person name="Young S."/>
            <person name="Zeng Q."/>
            <person name="Chapman S."/>
            <person name="Gujja S."/>
            <person name="Saif S."/>
            <person name="Birren B."/>
        </authorList>
    </citation>
    <scope>NUCLEOTIDE SEQUENCE [LARGE SCALE GENOMIC DNA]</scope>
    <source>
        <strain evidence="2 3">ATCC 28783</strain>
    </source>
</reference>
<evidence type="ECO:0000313" key="2">
    <source>
        <dbReference type="EMBL" id="RXK36110.1"/>
    </source>
</evidence>
<feature type="compositionally biased region" description="Polar residues" evidence="1">
    <location>
        <begin position="185"/>
        <end position="195"/>
    </location>
</feature>
<gene>
    <name evidence="2" type="ORF">M231_06601</name>
</gene>
<feature type="compositionally biased region" description="Low complexity" evidence="1">
    <location>
        <begin position="376"/>
        <end position="385"/>
    </location>
</feature>
<evidence type="ECO:0000256" key="1">
    <source>
        <dbReference type="SAM" id="MobiDB-lite"/>
    </source>
</evidence>
<feature type="compositionally biased region" description="Polar residues" evidence="1">
    <location>
        <begin position="1532"/>
        <end position="1541"/>
    </location>
</feature>
<feature type="compositionally biased region" description="Basic and acidic residues" evidence="1">
    <location>
        <begin position="323"/>
        <end position="332"/>
    </location>
</feature>
<protein>
    <submittedName>
        <fullName evidence="2">Uncharacterized protein</fullName>
    </submittedName>
</protein>
<feature type="compositionally biased region" description="Acidic residues" evidence="1">
    <location>
        <begin position="1073"/>
        <end position="1114"/>
    </location>
</feature>
<feature type="region of interest" description="Disordered" evidence="1">
    <location>
        <begin position="794"/>
        <end position="819"/>
    </location>
</feature>
<feature type="compositionally biased region" description="Acidic residues" evidence="1">
    <location>
        <begin position="1550"/>
        <end position="1563"/>
    </location>
</feature>
<feature type="region of interest" description="Disordered" evidence="1">
    <location>
        <begin position="466"/>
        <end position="659"/>
    </location>
</feature>
<comment type="caution">
    <text evidence="2">The sequence shown here is derived from an EMBL/GenBank/DDBJ whole genome shotgun (WGS) entry which is preliminary data.</text>
</comment>
<feature type="compositionally biased region" description="Polar residues" evidence="1">
    <location>
        <begin position="1438"/>
        <end position="1467"/>
    </location>
</feature>
<feature type="compositionally biased region" description="Basic residues" evidence="1">
    <location>
        <begin position="503"/>
        <end position="514"/>
    </location>
</feature>
<feature type="region of interest" description="Disordered" evidence="1">
    <location>
        <begin position="157"/>
        <end position="443"/>
    </location>
</feature>
<dbReference type="STRING" id="5217.A0A4V1M397"/>
<feature type="compositionally biased region" description="Acidic residues" evidence="1">
    <location>
        <begin position="975"/>
        <end position="991"/>
    </location>
</feature>
<feature type="compositionally biased region" description="Polar residues" evidence="1">
    <location>
        <begin position="1309"/>
        <end position="1321"/>
    </location>
</feature>
<feature type="compositionally biased region" description="Polar residues" evidence="1">
    <location>
        <begin position="1225"/>
        <end position="1259"/>
    </location>
</feature>
<feature type="compositionally biased region" description="Polar residues" evidence="1">
    <location>
        <begin position="608"/>
        <end position="623"/>
    </location>
</feature>
<dbReference type="OrthoDB" id="2565095at2759"/>
<name>A0A4V1M397_TREME</name>
<feature type="compositionally biased region" description="Polar residues" evidence="1">
    <location>
        <begin position="951"/>
        <end position="973"/>
    </location>
</feature>
<feature type="region of interest" description="Disordered" evidence="1">
    <location>
        <begin position="1155"/>
        <end position="1510"/>
    </location>
</feature>
<feature type="compositionally biased region" description="Pro residues" evidence="1">
    <location>
        <begin position="803"/>
        <end position="817"/>
    </location>
</feature>
<dbReference type="Proteomes" id="UP000289152">
    <property type="component" value="Unassembled WGS sequence"/>
</dbReference>
<feature type="compositionally biased region" description="Acidic residues" evidence="1">
    <location>
        <begin position="889"/>
        <end position="916"/>
    </location>
</feature>
<dbReference type="InParanoid" id="A0A4V1M397"/>
<feature type="compositionally biased region" description="Basic residues" evidence="1">
    <location>
        <begin position="214"/>
        <end position="224"/>
    </location>
</feature>
<feature type="compositionally biased region" description="Low complexity" evidence="1">
    <location>
        <begin position="1281"/>
        <end position="1290"/>
    </location>
</feature>
<proteinExistence type="predicted"/>
<dbReference type="EMBL" id="SDIL01000108">
    <property type="protein sequence ID" value="RXK36110.1"/>
    <property type="molecule type" value="Genomic_DNA"/>
</dbReference>
<accession>A0A4V1M397</accession>
<organism evidence="2 3">
    <name type="scientific">Tremella mesenterica</name>
    <name type="common">Jelly fungus</name>
    <dbReference type="NCBI Taxonomy" id="5217"/>
    <lineage>
        <taxon>Eukaryota</taxon>
        <taxon>Fungi</taxon>
        <taxon>Dikarya</taxon>
        <taxon>Basidiomycota</taxon>
        <taxon>Agaricomycotina</taxon>
        <taxon>Tremellomycetes</taxon>
        <taxon>Tremellales</taxon>
        <taxon>Tremellaceae</taxon>
        <taxon>Tremella</taxon>
    </lineage>
</organism>